<protein>
    <submittedName>
        <fullName evidence="1">Uncharacterized protein</fullName>
    </submittedName>
</protein>
<accession>A0A367QJU7</accession>
<organism evidence="1 2">
    <name type="scientific">Nostoc minutum NIES-26</name>
    <dbReference type="NCBI Taxonomy" id="1844469"/>
    <lineage>
        <taxon>Bacteria</taxon>
        <taxon>Bacillati</taxon>
        <taxon>Cyanobacteriota</taxon>
        <taxon>Cyanophyceae</taxon>
        <taxon>Nostocales</taxon>
        <taxon>Nostocaceae</taxon>
        <taxon>Nostoc</taxon>
    </lineage>
</organism>
<reference evidence="1" key="1">
    <citation type="submission" date="2016-04" db="EMBL/GenBank/DDBJ databases">
        <authorList>
            <person name="Tabuchi Yagui T.R."/>
        </authorList>
    </citation>
    <scope>NUCLEOTIDE SEQUENCE [LARGE SCALE GENOMIC DNA]</scope>
    <source>
        <strain evidence="1">NIES-26</strain>
    </source>
</reference>
<dbReference type="Proteomes" id="UP000252107">
    <property type="component" value="Unassembled WGS sequence"/>
</dbReference>
<comment type="caution">
    <text evidence="1">The sequence shown here is derived from an EMBL/GenBank/DDBJ whole genome shotgun (WGS) entry which is preliminary data.</text>
</comment>
<name>A0A367QJU7_9NOSO</name>
<dbReference type="AlphaFoldDB" id="A0A367QJU7"/>
<keyword evidence="2" id="KW-1185">Reference proteome</keyword>
<evidence type="ECO:0000313" key="1">
    <source>
        <dbReference type="EMBL" id="RCJ24329.1"/>
    </source>
</evidence>
<evidence type="ECO:0000313" key="2">
    <source>
        <dbReference type="Proteomes" id="UP000252107"/>
    </source>
</evidence>
<sequence length="140" mass="16268">MYDRTVQGKSQTVPMTLRIKPVSQNPMRYTWQITYGTGAKKLVRNYELVAKNQSTGHFVIDEKDGTLIDAWWLGNKLYSQFKVENMLLSTEEQLEDNRLHYELVVYQPLTSQAQGFQQKASFENYQLRSVQSAELSPVKE</sequence>
<dbReference type="EMBL" id="LXQD01000319">
    <property type="protein sequence ID" value="RCJ24329.1"/>
    <property type="molecule type" value="Genomic_DNA"/>
</dbReference>
<proteinExistence type="predicted"/>
<gene>
    <name evidence="1" type="ORF">A6770_28605</name>
</gene>